<organism evidence="2 3">
    <name type="scientific">Tigheibacillus jepli</name>
    <dbReference type="NCBI Taxonomy" id="3035914"/>
    <lineage>
        <taxon>Bacteria</taxon>
        <taxon>Bacillati</taxon>
        <taxon>Bacillota</taxon>
        <taxon>Bacilli</taxon>
        <taxon>Bacillales</taxon>
        <taxon>Bacillaceae</taxon>
        <taxon>Tigheibacillus</taxon>
    </lineage>
</organism>
<dbReference type="SUPFAM" id="SSF142913">
    <property type="entry name" value="YktB/PF0168-like"/>
    <property type="match status" value="1"/>
</dbReference>
<comment type="caution">
    <text evidence="2">The sequence shown here is derived from an EMBL/GenBank/DDBJ whole genome shotgun (WGS) entry which is preliminary data.</text>
</comment>
<comment type="similarity">
    <text evidence="1">Belongs to the UPF0637 family.</text>
</comment>
<dbReference type="Proteomes" id="UP001228376">
    <property type="component" value="Unassembled WGS sequence"/>
</dbReference>
<dbReference type="EMBL" id="JAROCA020000001">
    <property type="protein sequence ID" value="MDY0406011.1"/>
    <property type="molecule type" value="Genomic_DNA"/>
</dbReference>
<evidence type="ECO:0000256" key="1">
    <source>
        <dbReference type="HAMAP-Rule" id="MF_01851"/>
    </source>
</evidence>
<sequence>MINNPVIRIIRERLLIDGFNGFDEKDFAIFHIEGLENRMEALQSRLQPKFAELGEELTNHLSTQLGNEMFLHIAKHARRTVNPPDNTWLAIADSKRGYKKHPHFQVGLWDDRVFIWLSLIYELEGKQSIAQSFLERFEAIKKLPKDYVVSLDHMTKPVITLPEFEKKDLERFRDVKKAELLIGKIIPKDNPILQNGKAFTKEAEQTIQTLLPFYHLALRSRNN</sequence>
<gene>
    <name evidence="2" type="ORF">P5G51_011960</name>
</gene>
<accession>A0ABU5CI39</accession>
<proteinExistence type="inferred from homology"/>
<reference evidence="2 3" key="1">
    <citation type="submission" date="2023-10" db="EMBL/GenBank/DDBJ databases">
        <title>179-bfca-hs.</title>
        <authorList>
            <person name="Miliotis G."/>
            <person name="Sengupta P."/>
            <person name="Hameed A."/>
            <person name="Chuvochina M."/>
            <person name="Mcdonagh F."/>
            <person name="Simpson A.C."/>
            <person name="Singh N.K."/>
            <person name="Rekha P.D."/>
            <person name="Raman K."/>
            <person name="Hugenholtz P."/>
            <person name="Venkateswaran K."/>
        </authorList>
    </citation>
    <scope>NUCLEOTIDE SEQUENCE [LARGE SCALE GENOMIC DNA]</scope>
    <source>
        <strain evidence="2 3">179-BFC-A-HS</strain>
    </source>
</reference>
<evidence type="ECO:0000313" key="2">
    <source>
        <dbReference type="EMBL" id="MDY0406011.1"/>
    </source>
</evidence>
<name>A0ABU5CI39_9BACI</name>
<dbReference type="Gene3D" id="3.30.930.20">
    <property type="entry name" value="Protein of unknown function DUF1054"/>
    <property type="match status" value="1"/>
</dbReference>
<dbReference type="Pfam" id="PF06335">
    <property type="entry name" value="DUF1054"/>
    <property type="match status" value="1"/>
</dbReference>
<dbReference type="PIRSF" id="PIRSF021332">
    <property type="entry name" value="DUF1054"/>
    <property type="match status" value="1"/>
</dbReference>
<dbReference type="HAMAP" id="MF_01851">
    <property type="entry name" value="UPF0637"/>
    <property type="match status" value="1"/>
</dbReference>
<evidence type="ECO:0000313" key="3">
    <source>
        <dbReference type="Proteomes" id="UP001228376"/>
    </source>
</evidence>
<dbReference type="InterPro" id="IPR009403">
    <property type="entry name" value="UPF0637"/>
</dbReference>
<protein>
    <recommendedName>
        <fullName evidence="1">UPF0637 protein P5G51_011960</fullName>
    </recommendedName>
</protein>
<dbReference type="InterPro" id="IPR053707">
    <property type="entry name" value="UPF0637_domain_sf"/>
</dbReference>
<keyword evidence="3" id="KW-1185">Reference proteome</keyword>